<reference evidence="1 2" key="1">
    <citation type="journal article" date="2017" name="Genome Announc.">
        <title>Complete Genome Sequences of Two Acetylene-Fermenting Pelobacter acetylenicus Strains.</title>
        <authorList>
            <person name="Sutton J.M."/>
            <person name="Baesman S.M."/>
            <person name="Fierst J.L."/>
            <person name="Poret-Peterson A.T."/>
            <person name="Oremland R.S."/>
            <person name="Dunlap D.S."/>
            <person name="Akob D.M."/>
        </authorList>
    </citation>
    <scope>NUCLEOTIDE SEQUENCE [LARGE SCALE GENOMIC DNA]</scope>
    <source>
        <strain evidence="1 2">SFB93</strain>
    </source>
</reference>
<accession>A0A1L3GMA9</accession>
<evidence type="ECO:0000313" key="1">
    <source>
        <dbReference type="EMBL" id="APG27069.1"/>
    </source>
</evidence>
<name>A0A1L3GMA9_9BACT</name>
<sequence>MAFEMALLEEFKETDNKVRWDAYIDNINFELYIPKWRVPEPWPRVILVGITPVASQQLSNLPPEVVRKSPRTREEPIVVCLNKLNECSKTIRYRPEGDASKWELGEPYIPIPITFGSAERLIITVDWKFDS</sequence>
<dbReference type="RefSeq" id="WP_072283031.1">
    <property type="nucleotide sequence ID" value="NZ_CP015519.1"/>
</dbReference>
<keyword evidence="2" id="KW-1185">Reference proteome</keyword>
<dbReference type="Proteomes" id="UP000182517">
    <property type="component" value="Chromosome"/>
</dbReference>
<gene>
    <name evidence="1" type="ORF">A7E78_04000</name>
</gene>
<evidence type="ECO:0000313" key="2">
    <source>
        <dbReference type="Proteomes" id="UP000182517"/>
    </source>
</evidence>
<dbReference type="STRING" id="1842532.A7E78_04000"/>
<dbReference type="AlphaFoldDB" id="A0A1L3GMA9"/>
<organism evidence="1 2">
    <name type="scientific">Syntrophotalea acetylenivorans</name>
    <dbReference type="NCBI Taxonomy" id="1842532"/>
    <lineage>
        <taxon>Bacteria</taxon>
        <taxon>Pseudomonadati</taxon>
        <taxon>Thermodesulfobacteriota</taxon>
        <taxon>Desulfuromonadia</taxon>
        <taxon>Desulfuromonadales</taxon>
        <taxon>Syntrophotaleaceae</taxon>
        <taxon>Syntrophotalea</taxon>
    </lineage>
</organism>
<protein>
    <submittedName>
        <fullName evidence="1">Uncharacterized protein</fullName>
    </submittedName>
</protein>
<dbReference type="OrthoDB" id="9429433at2"/>
<dbReference type="KEGG" id="pef:A7E78_04000"/>
<dbReference type="EMBL" id="CP015519">
    <property type="protein sequence ID" value="APG27069.1"/>
    <property type="molecule type" value="Genomic_DNA"/>
</dbReference>
<proteinExistence type="predicted"/>